<comment type="similarity">
    <text evidence="2 6">Belongs to the FKBP-type PPIase family.</text>
</comment>
<proteinExistence type="inferred from homology"/>
<dbReference type="PROSITE" id="PS50059">
    <property type="entry name" value="FKBP_PPIASE"/>
    <property type="match status" value="1"/>
</dbReference>
<evidence type="ECO:0000313" key="9">
    <source>
        <dbReference type="Proteomes" id="UP000613193"/>
    </source>
</evidence>
<dbReference type="InterPro" id="IPR001179">
    <property type="entry name" value="PPIase_FKBP_dom"/>
</dbReference>
<protein>
    <recommendedName>
        <fullName evidence="6">Peptidyl-prolyl cis-trans isomerase</fullName>
        <ecNumber evidence="6">5.2.1.8</ecNumber>
    </recommendedName>
</protein>
<keyword evidence="3 5" id="KW-0697">Rotamase</keyword>
<evidence type="ECO:0000259" key="7">
    <source>
        <dbReference type="PROSITE" id="PS50059"/>
    </source>
</evidence>
<evidence type="ECO:0000256" key="6">
    <source>
        <dbReference type="RuleBase" id="RU003915"/>
    </source>
</evidence>
<comment type="catalytic activity">
    <reaction evidence="1 5 6">
        <text>[protein]-peptidylproline (omega=180) = [protein]-peptidylproline (omega=0)</text>
        <dbReference type="Rhea" id="RHEA:16237"/>
        <dbReference type="Rhea" id="RHEA-COMP:10747"/>
        <dbReference type="Rhea" id="RHEA-COMP:10748"/>
        <dbReference type="ChEBI" id="CHEBI:83833"/>
        <dbReference type="ChEBI" id="CHEBI:83834"/>
        <dbReference type="EC" id="5.2.1.8"/>
    </reaction>
</comment>
<evidence type="ECO:0000256" key="5">
    <source>
        <dbReference type="PROSITE-ProRule" id="PRU00277"/>
    </source>
</evidence>
<dbReference type="AlphaFoldDB" id="A0A934PW28"/>
<dbReference type="PANTHER" id="PTHR43811">
    <property type="entry name" value="FKBP-TYPE PEPTIDYL-PROLYL CIS-TRANS ISOMERASE FKPA"/>
    <property type="match status" value="1"/>
</dbReference>
<keyword evidence="9" id="KW-1185">Reference proteome</keyword>
<dbReference type="RefSeq" id="WP_200066671.1">
    <property type="nucleotide sequence ID" value="NZ_JAEHFW010000002.1"/>
</dbReference>
<dbReference type="Proteomes" id="UP000613193">
    <property type="component" value="Unassembled WGS sequence"/>
</dbReference>
<gene>
    <name evidence="8" type="ORF">I5M19_12530</name>
</gene>
<keyword evidence="4 5" id="KW-0413">Isomerase</keyword>
<accession>A0A934PW28</accession>
<evidence type="ECO:0000256" key="4">
    <source>
        <dbReference type="ARBA" id="ARBA00023235"/>
    </source>
</evidence>
<dbReference type="EC" id="5.2.1.8" evidence="6"/>
<dbReference type="EMBL" id="JAEHFW010000002">
    <property type="protein sequence ID" value="MBK0380141.1"/>
    <property type="molecule type" value="Genomic_DNA"/>
</dbReference>
<dbReference type="InterPro" id="IPR046357">
    <property type="entry name" value="PPIase_dom_sf"/>
</dbReference>
<evidence type="ECO:0000256" key="3">
    <source>
        <dbReference type="ARBA" id="ARBA00023110"/>
    </source>
</evidence>
<evidence type="ECO:0000313" key="8">
    <source>
        <dbReference type="EMBL" id="MBK0380141.1"/>
    </source>
</evidence>
<reference evidence="8" key="1">
    <citation type="submission" date="2020-12" db="EMBL/GenBank/DDBJ databases">
        <title>Bacterial novel species Mucilaginibacter sp. SD-g isolated from soil.</title>
        <authorList>
            <person name="Jung H.-Y."/>
        </authorList>
    </citation>
    <scope>NUCLEOTIDE SEQUENCE</scope>
    <source>
        <strain evidence="8">SD-g</strain>
    </source>
</reference>
<dbReference type="PANTHER" id="PTHR43811:SF19">
    <property type="entry name" value="39 KDA FK506-BINDING NUCLEAR PROTEIN"/>
    <property type="match status" value="1"/>
</dbReference>
<dbReference type="SUPFAM" id="SSF54534">
    <property type="entry name" value="FKBP-like"/>
    <property type="match status" value="1"/>
</dbReference>
<evidence type="ECO:0000256" key="2">
    <source>
        <dbReference type="ARBA" id="ARBA00006577"/>
    </source>
</evidence>
<feature type="domain" description="PPIase FKBP-type" evidence="7">
    <location>
        <begin position="72"/>
        <end position="154"/>
    </location>
</feature>
<dbReference type="GO" id="GO:0003755">
    <property type="term" value="F:peptidyl-prolyl cis-trans isomerase activity"/>
    <property type="evidence" value="ECO:0007669"/>
    <property type="project" value="UniProtKB-UniRule"/>
</dbReference>
<organism evidence="8 9">
    <name type="scientific">Mucilaginibacter segetis</name>
    <dbReference type="NCBI Taxonomy" id="2793071"/>
    <lineage>
        <taxon>Bacteria</taxon>
        <taxon>Pseudomonadati</taxon>
        <taxon>Bacteroidota</taxon>
        <taxon>Sphingobacteriia</taxon>
        <taxon>Sphingobacteriales</taxon>
        <taxon>Sphingobacteriaceae</taxon>
        <taxon>Mucilaginibacter</taxon>
    </lineage>
</organism>
<dbReference type="Gene3D" id="3.10.50.40">
    <property type="match status" value="1"/>
</dbReference>
<dbReference type="PROSITE" id="PS51257">
    <property type="entry name" value="PROKAR_LIPOPROTEIN"/>
    <property type="match status" value="1"/>
</dbReference>
<comment type="caution">
    <text evidence="8">The sequence shown here is derived from an EMBL/GenBank/DDBJ whole genome shotgun (WGS) entry which is preliminary data.</text>
</comment>
<sequence length="154" mass="15967">MKKYIILLTIAIVGLASCKKEKTVSASEQAVIDDTAIQTYLAANPDIDATKDASGLYYQVITEGSGANPTVSSTVTVNYTGKVLNGNVFAEPSNLTSPLSGLIKGWQIGIPHIKTGGRILLIVPSGLAYGATSPGAAIPANAVLVFTIDLLSFN</sequence>
<dbReference type="Pfam" id="PF00254">
    <property type="entry name" value="FKBP_C"/>
    <property type="match status" value="1"/>
</dbReference>
<name>A0A934PW28_9SPHI</name>
<evidence type="ECO:0000256" key="1">
    <source>
        <dbReference type="ARBA" id="ARBA00000971"/>
    </source>
</evidence>